<dbReference type="InterPro" id="IPR017946">
    <property type="entry name" value="PLC-like_Pdiesterase_TIM-brl"/>
</dbReference>
<feature type="domain" description="GP-PDE" evidence="1">
    <location>
        <begin position="1"/>
        <end position="228"/>
    </location>
</feature>
<dbReference type="Gene3D" id="3.20.20.190">
    <property type="entry name" value="Phosphatidylinositol (PI) phosphodiesterase"/>
    <property type="match status" value="1"/>
</dbReference>
<gene>
    <name evidence="2" type="ORF">LCGC14_1475050</name>
</gene>
<dbReference type="SUPFAM" id="SSF51695">
    <property type="entry name" value="PLC-like phosphodiesterases"/>
    <property type="match status" value="1"/>
</dbReference>
<evidence type="ECO:0000259" key="1">
    <source>
        <dbReference type="PROSITE" id="PS51704"/>
    </source>
</evidence>
<dbReference type="Pfam" id="PF03009">
    <property type="entry name" value="GDPD"/>
    <property type="match status" value="1"/>
</dbReference>
<protein>
    <recommendedName>
        <fullName evidence="1">GP-PDE domain-containing protein</fullName>
    </recommendedName>
</protein>
<dbReference type="InterPro" id="IPR030395">
    <property type="entry name" value="GP_PDE_dom"/>
</dbReference>
<sequence>MKVFAHRGASGDFPENTESAILEALKVGVDGIEVDIQSSLDDYMLIHDSWLDRTTSGKGRVSNFTAHELSKLDAGNGEKIPTLQQLFDWNNNKSLLNIELKHTFELERFAVQLERNIKANKISKANILVSSFDHHQLQWLKNRLPWLKIGALTSSIPINYAKFASDLNAYSVHADKTFINKAFADDAKKRGLKIYAYTVDREQDIALMLEYGIDGIFTNYPARTKAYLLSLQKS</sequence>
<organism evidence="2">
    <name type="scientific">marine sediment metagenome</name>
    <dbReference type="NCBI Taxonomy" id="412755"/>
    <lineage>
        <taxon>unclassified sequences</taxon>
        <taxon>metagenomes</taxon>
        <taxon>ecological metagenomes</taxon>
    </lineage>
</organism>
<dbReference type="PANTHER" id="PTHR46211:SF1">
    <property type="entry name" value="GLYCEROPHOSPHODIESTER PHOSPHODIESTERASE, CYTOPLASMIC"/>
    <property type="match status" value="1"/>
</dbReference>
<proteinExistence type="predicted"/>
<evidence type="ECO:0000313" key="2">
    <source>
        <dbReference type="EMBL" id="KKM67047.1"/>
    </source>
</evidence>
<comment type="caution">
    <text evidence="2">The sequence shown here is derived from an EMBL/GenBank/DDBJ whole genome shotgun (WGS) entry which is preliminary data.</text>
</comment>
<dbReference type="GO" id="GO:0008081">
    <property type="term" value="F:phosphoric diester hydrolase activity"/>
    <property type="evidence" value="ECO:0007669"/>
    <property type="project" value="InterPro"/>
</dbReference>
<dbReference type="PANTHER" id="PTHR46211">
    <property type="entry name" value="GLYCEROPHOSPHORYL DIESTER PHOSPHODIESTERASE"/>
    <property type="match status" value="1"/>
</dbReference>
<dbReference type="GO" id="GO:0006629">
    <property type="term" value="P:lipid metabolic process"/>
    <property type="evidence" value="ECO:0007669"/>
    <property type="project" value="InterPro"/>
</dbReference>
<dbReference type="PROSITE" id="PS51704">
    <property type="entry name" value="GP_PDE"/>
    <property type="match status" value="1"/>
</dbReference>
<name>A0A0F9MCW8_9ZZZZ</name>
<accession>A0A0F9MCW8</accession>
<dbReference type="EMBL" id="LAZR01010419">
    <property type="protein sequence ID" value="KKM67047.1"/>
    <property type="molecule type" value="Genomic_DNA"/>
</dbReference>
<dbReference type="AlphaFoldDB" id="A0A0F9MCW8"/>
<reference evidence="2" key="1">
    <citation type="journal article" date="2015" name="Nature">
        <title>Complex archaea that bridge the gap between prokaryotes and eukaryotes.</title>
        <authorList>
            <person name="Spang A."/>
            <person name="Saw J.H."/>
            <person name="Jorgensen S.L."/>
            <person name="Zaremba-Niedzwiedzka K."/>
            <person name="Martijn J."/>
            <person name="Lind A.E."/>
            <person name="van Eijk R."/>
            <person name="Schleper C."/>
            <person name="Guy L."/>
            <person name="Ettema T.J."/>
        </authorList>
    </citation>
    <scope>NUCLEOTIDE SEQUENCE</scope>
</reference>